<reference evidence="2" key="1">
    <citation type="journal article" date="2019" name="Int. J. Syst. Evol. Microbiol.">
        <title>The Global Catalogue of Microorganisms (GCM) 10K type strain sequencing project: providing services to taxonomists for standard genome sequencing and annotation.</title>
        <authorList>
            <consortium name="The Broad Institute Genomics Platform"/>
            <consortium name="The Broad Institute Genome Sequencing Center for Infectious Disease"/>
            <person name="Wu L."/>
            <person name="Ma J."/>
        </authorList>
    </citation>
    <scope>NUCLEOTIDE SEQUENCE [LARGE SCALE GENOMIC DNA]</scope>
    <source>
        <strain evidence="2">2803GPT1-18</strain>
    </source>
</reference>
<dbReference type="Proteomes" id="UP001595788">
    <property type="component" value="Unassembled WGS sequence"/>
</dbReference>
<sequence length="241" mass="26856">KRGEMRWLRRLLGGNPVQLDPARQQALLRELRQRYGAHAQVRFSDQVDAAARLLDGDDGLVVAVRIVSEAADEAYADLRAQAHDVQLRTGRRLVVHRRNYRPLWKEAGPALRWPLFTLPGGFHPYVQVAAAVVVIGGGASRLDKVTDPKPLVTRLFELLDLTTAGWEYGRVRVDTDAAALVERLNTTAGRVLAAMDDPPRLPPPVRELMRRNNALDVHDPSRPRVVGTINLGARMREVLLA</sequence>
<name>A0ABV8MDK5_9ACTN</name>
<dbReference type="EMBL" id="JBHSBT010000016">
    <property type="protein sequence ID" value="MFC4147969.1"/>
    <property type="molecule type" value="Genomic_DNA"/>
</dbReference>
<accession>A0ABV8MDK5</accession>
<keyword evidence="2" id="KW-1185">Reference proteome</keyword>
<protein>
    <submittedName>
        <fullName evidence="1">Uncharacterized protein</fullName>
    </submittedName>
</protein>
<dbReference type="RefSeq" id="WP_377522242.1">
    <property type="nucleotide sequence ID" value="NZ_JBHSBT010000016.1"/>
</dbReference>
<organism evidence="1 2">
    <name type="scientific">Micromonospora mangrovi</name>
    <dbReference type="NCBI Taxonomy" id="1182597"/>
    <lineage>
        <taxon>Bacteria</taxon>
        <taxon>Bacillati</taxon>
        <taxon>Actinomycetota</taxon>
        <taxon>Actinomycetes</taxon>
        <taxon>Micromonosporales</taxon>
        <taxon>Micromonosporaceae</taxon>
        <taxon>Micromonospora</taxon>
    </lineage>
</organism>
<evidence type="ECO:0000313" key="1">
    <source>
        <dbReference type="EMBL" id="MFC4147969.1"/>
    </source>
</evidence>
<evidence type="ECO:0000313" key="2">
    <source>
        <dbReference type="Proteomes" id="UP001595788"/>
    </source>
</evidence>
<comment type="caution">
    <text evidence="1">The sequence shown here is derived from an EMBL/GenBank/DDBJ whole genome shotgun (WGS) entry which is preliminary data.</text>
</comment>
<feature type="non-terminal residue" evidence="1">
    <location>
        <position position="1"/>
    </location>
</feature>
<gene>
    <name evidence="1" type="ORF">ACFO0M_17055</name>
</gene>
<proteinExistence type="predicted"/>